<dbReference type="Proteomes" id="UP001236507">
    <property type="component" value="Unassembled WGS sequence"/>
</dbReference>
<feature type="domain" description="Beta-lactamase-related" evidence="4">
    <location>
        <begin position="31"/>
        <end position="335"/>
    </location>
</feature>
<proteinExistence type="predicted"/>
<evidence type="ECO:0000256" key="3">
    <source>
        <dbReference type="SAM" id="SignalP"/>
    </source>
</evidence>
<evidence type="ECO:0000256" key="2">
    <source>
        <dbReference type="ARBA" id="ARBA00023136"/>
    </source>
</evidence>
<evidence type="ECO:0000256" key="1">
    <source>
        <dbReference type="ARBA" id="ARBA00004370"/>
    </source>
</evidence>
<dbReference type="EMBL" id="JASHIF010000002">
    <property type="protein sequence ID" value="MDI9858170.1"/>
    <property type="molecule type" value="Genomic_DNA"/>
</dbReference>
<dbReference type="GO" id="GO:0016787">
    <property type="term" value="F:hydrolase activity"/>
    <property type="evidence" value="ECO:0007669"/>
    <property type="project" value="UniProtKB-KW"/>
</dbReference>
<evidence type="ECO:0000313" key="5">
    <source>
        <dbReference type="EMBL" id="MDI9858170.1"/>
    </source>
</evidence>
<gene>
    <name evidence="5" type="ORF">QM524_03000</name>
</gene>
<comment type="caution">
    <text evidence="5">The sequence shown here is derived from an EMBL/GenBank/DDBJ whole genome shotgun (WGS) entry which is preliminary data.</text>
</comment>
<dbReference type="Pfam" id="PF00144">
    <property type="entry name" value="Beta-lactamase"/>
    <property type="match status" value="1"/>
</dbReference>
<keyword evidence="2" id="KW-0472">Membrane</keyword>
<accession>A0ABT6Y3N1</accession>
<dbReference type="PROSITE" id="PS51257">
    <property type="entry name" value="PROKAR_LIPOPROTEIN"/>
    <property type="match status" value="1"/>
</dbReference>
<dbReference type="InterPro" id="IPR050491">
    <property type="entry name" value="AmpC-like"/>
</dbReference>
<dbReference type="Gene3D" id="3.40.710.10">
    <property type="entry name" value="DD-peptidase/beta-lactamase superfamily"/>
    <property type="match status" value="1"/>
</dbReference>
<protein>
    <submittedName>
        <fullName evidence="5">Serine hydrolase domain-containing protein</fullName>
        <ecNumber evidence="5">3.1.1.103</ecNumber>
    </submittedName>
</protein>
<evidence type="ECO:0000259" key="4">
    <source>
        <dbReference type="Pfam" id="PF00144"/>
    </source>
</evidence>
<dbReference type="SUPFAM" id="SSF56601">
    <property type="entry name" value="beta-lactamase/transpeptidase-like"/>
    <property type="match status" value="1"/>
</dbReference>
<dbReference type="InterPro" id="IPR001466">
    <property type="entry name" value="Beta-lactam-related"/>
</dbReference>
<comment type="subcellular location">
    <subcellularLocation>
        <location evidence="1">Membrane</location>
    </subcellularLocation>
</comment>
<dbReference type="RefSeq" id="WP_283343422.1">
    <property type="nucleotide sequence ID" value="NZ_JASHIF010000002.1"/>
</dbReference>
<evidence type="ECO:0000313" key="6">
    <source>
        <dbReference type="Proteomes" id="UP001236507"/>
    </source>
</evidence>
<dbReference type="EC" id="3.1.1.103" evidence="5"/>
<keyword evidence="3" id="KW-0732">Signal</keyword>
<dbReference type="PANTHER" id="PTHR46825:SF11">
    <property type="entry name" value="PENICILLIN-BINDING PROTEIN 4"/>
    <property type="match status" value="1"/>
</dbReference>
<reference evidence="5 6" key="1">
    <citation type="submission" date="2023-05" db="EMBL/GenBank/DDBJ databases">
        <title>Novel species of genus Flectobacillus isolated from stream in China.</title>
        <authorList>
            <person name="Lu H."/>
        </authorList>
    </citation>
    <scope>NUCLEOTIDE SEQUENCE [LARGE SCALE GENOMIC DNA]</scope>
    <source>
        <strain evidence="5 6">KCTC 42575</strain>
    </source>
</reference>
<sequence>MKYLSICLLILITSCTFGQQETFDEVLNYYQTKQNFNGTVLVSKGGKIEFLQGIGIANRETDSKISKFSTFRIASMTKAFTAVLILQLYEKGKLDLKTPFSKYFPTYNGNAKNVVTIENLLTYSSGIPDKIGNIGMQPYKKRLSLDDFINQYCSEDIVEKPGEKSIYSNVEYIILTKIIENITKKSFLKVLQEQILIPLKMSHSGLISDKYKPKGLVDSYSINDSTKTILKDEPYFAENFFGAGAMYSSAEDLFKFDQGIFQEKLLSSANTKLLIKPNPKLGNTAFGVWYADGYGTFNKPFIYRTGGILGANSNWIHTLEDQRCIIVLNNTDGTNLYGMSEQFYLVSKGEKPSMIKNK</sequence>
<name>A0ABT6Y3N1_9BACT</name>
<feature type="signal peptide" evidence="3">
    <location>
        <begin position="1"/>
        <end position="18"/>
    </location>
</feature>
<keyword evidence="6" id="KW-1185">Reference proteome</keyword>
<keyword evidence="5" id="KW-0378">Hydrolase</keyword>
<dbReference type="InterPro" id="IPR012338">
    <property type="entry name" value="Beta-lactam/transpept-like"/>
</dbReference>
<dbReference type="PANTHER" id="PTHR46825">
    <property type="entry name" value="D-ALANYL-D-ALANINE-CARBOXYPEPTIDASE/ENDOPEPTIDASE AMPH"/>
    <property type="match status" value="1"/>
</dbReference>
<organism evidence="5 6">
    <name type="scientific">Flectobacillus roseus</name>
    <dbReference type="NCBI Taxonomy" id="502259"/>
    <lineage>
        <taxon>Bacteria</taxon>
        <taxon>Pseudomonadati</taxon>
        <taxon>Bacteroidota</taxon>
        <taxon>Cytophagia</taxon>
        <taxon>Cytophagales</taxon>
        <taxon>Flectobacillaceae</taxon>
        <taxon>Flectobacillus</taxon>
    </lineage>
</organism>
<feature type="chain" id="PRO_5045054490" evidence="3">
    <location>
        <begin position="19"/>
        <end position="358"/>
    </location>
</feature>